<dbReference type="InterPro" id="IPR005836">
    <property type="entry name" value="ADP_Glu_pyroP_CS"/>
</dbReference>
<evidence type="ECO:0000313" key="18">
    <source>
        <dbReference type="EMBL" id="KAF4397769.1"/>
    </source>
</evidence>
<dbReference type="CDD" id="cd04651">
    <property type="entry name" value="LbH_G1P_AT_C"/>
    <property type="match status" value="1"/>
</dbReference>
<dbReference type="Gene3D" id="2.160.10.10">
    <property type="entry name" value="Hexapeptide repeat proteins"/>
    <property type="match status" value="1"/>
</dbReference>
<dbReference type="EMBL" id="JAATIP010000330">
    <property type="protein sequence ID" value="KAF4351727.1"/>
    <property type="molecule type" value="Genomic_DNA"/>
</dbReference>
<dbReference type="UniPathway" id="UPA00152"/>
<keyword evidence="12 15" id="KW-0547">Nucleotide-binding</keyword>
<evidence type="ECO:0000256" key="13">
    <source>
        <dbReference type="ARBA" id="ARBA00022840"/>
    </source>
</evidence>
<keyword evidence="15" id="KW-0934">Plastid</keyword>
<dbReference type="PANTHER" id="PTHR43523:SF4">
    <property type="entry name" value="GLUCOSE-1-PHOSPHATE ADENYLYLTRANSFERASE LARGE SUBUNIT 3, CHLOROPLASTIC"/>
    <property type="match status" value="1"/>
</dbReference>
<evidence type="ECO:0000256" key="10">
    <source>
        <dbReference type="ARBA" id="ARBA00022679"/>
    </source>
</evidence>
<comment type="caution">
    <text evidence="17">The sequence shown here is derived from an EMBL/GenBank/DDBJ whole genome shotgun (WGS) entry which is preliminary data.</text>
</comment>
<comment type="catalytic activity">
    <reaction evidence="1 15">
        <text>alpha-D-glucose 1-phosphate + ATP + H(+) = ADP-alpha-D-glucose + diphosphate</text>
        <dbReference type="Rhea" id="RHEA:12120"/>
        <dbReference type="ChEBI" id="CHEBI:15378"/>
        <dbReference type="ChEBI" id="CHEBI:30616"/>
        <dbReference type="ChEBI" id="CHEBI:33019"/>
        <dbReference type="ChEBI" id="CHEBI:57498"/>
        <dbReference type="ChEBI" id="CHEBI:58601"/>
        <dbReference type="EC" id="2.7.7.27"/>
    </reaction>
</comment>
<feature type="domain" description="Nucleotidyl transferase" evidence="16">
    <location>
        <begin position="98"/>
        <end position="374"/>
    </location>
</feature>
<dbReference type="EMBL" id="JAATIQ010000031">
    <property type="protein sequence ID" value="KAF4397769.1"/>
    <property type="molecule type" value="Genomic_DNA"/>
</dbReference>
<accession>A0A7J6DZY6</accession>
<dbReference type="InterPro" id="IPR029044">
    <property type="entry name" value="Nucleotide-diphossugar_trans"/>
</dbReference>
<evidence type="ECO:0000256" key="9">
    <source>
        <dbReference type="ARBA" id="ARBA00022533"/>
    </source>
</evidence>
<reference evidence="19 20" key="1">
    <citation type="journal article" date="2020" name="bioRxiv">
        <title>Sequence and annotation of 42 cannabis genomes reveals extensive copy number variation in cannabinoid synthesis and pathogen resistance genes.</title>
        <authorList>
            <person name="Mckernan K.J."/>
            <person name="Helbert Y."/>
            <person name="Kane L.T."/>
            <person name="Ebling H."/>
            <person name="Zhang L."/>
            <person name="Liu B."/>
            <person name="Eaton Z."/>
            <person name="Mclaughlin S."/>
            <person name="Kingan S."/>
            <person name="Baybayan P."/>
            <person name="Concepcion G."/>
            <person name="Jordan M."/>
            <person name="Riva A."/>
            <person name="Barbazuk W."/>
            <person name="Harkins T."/>
        </authorList>
    </citation>
    <scope>NUCLEOTIDE SEQUENCE [LARGE SCALE GENOMIC DNA]</scope>
    <source>
        <strain evidence="19 20">cv. Jamaican Lion 4</strain>
        <strain evidence="18">Father</strain>
        <strain evidence="17">Mother</strain>
        <tissue evidence="17">Leaf</tissue>
    </source>
</reference>
<proteinExistence type="inferred from homology"/>
<dbReference type="GO" id="GO:0009507">
    <property type="term" value="C:chloroplast"/>
    <property type="evidence" value="ECO:0007669"/>
    <property type="project" value="UniProtKB-SubCell"/>
</dbReference>
<dbReference type="Proteomes" id="UP000583929">
    <property type="component" value="Unassembled WGS sequence"/>
</dbReference>
<dbReference type="PROSITE" id="PS00808">
    <property type="entry name" value="ADP_GLC_PYROPHOSPH_1"/>
    <property type="match status" value="1"/>
</dbReference>
<dbReference type="GO" id="GO:0005524">
    <property type="term" value="F:ATP binding"/>
    <property type="evidence" value="ECO:0007669"/>
    <property type="project" value="UniProtKB-KW"/>
</dbReference>
<keyword evidence="14 15" id="KW-0750">Starch biosynthesis</keyword>
<comment type="similarity">
    <text evidence="5 15">Belongs to the bacterial/plant glucose-1-phosphate adenylyltransferase family.</text>
</comment>
<dbReference type="Gene3D" id="3.90.550.10">
    <property type="entry name" value="Spore Coat Polysaccharide Biosynthesis Protein SpsA, Chain A"/>
    <property type="match status" value="1"/>
</dbReference>
<evidence type="ECO:0000256" key="4">
    <source>
        <dbReference type="ARBA" id="ARBA00004727"/>
    </source>
</evidence>
<keyword evidence="11 15" id="KW-0548">Nucleotidyltransferase</keyword>
<accession>A0A803PC96</accession>
<keyword evidence="20" id="KW-1185">Reference proteome</keyword>
<evidence type="ECO:0000259" key="16">
    <source>
        <dbReference type="Pfam" id="PF00483"/>
    </source>
</evidence>
<evidence type="ECO:0000313" key="17">
    <source>
        <dbReference type="EMBL" id="KAF4351727.1"/>
    </source>
</evidence>
<comment type="subcellular location">
    <subcellularLocation>
        <location evidence="3 15">Plastid</location>
        <location evidence="3 15">Chloroplast</location>
    </subcellularLocation>
</comment>
<dbReference type="CDD" id="cd02508">
    <property type="entry name" value="ADP_Glucose_PP"/>
    <property type="match status" value="1"/>
</dbReference>
<keyword evidence="9" id="KW-0021">Allosteric enzyme</keyword>
<evidence type="ECO:0000256" key="14">
    <source>
        <dbReference type="ARBA" id="ARBA00022922"/>
    </source>
</evidence>
<keyword evidence="10 15" id="KW-0808">Transferase</keyword>
<dbReference type="GO" id="GO:0005978">
    <property type="term" value="P:glycogen biosynthetic process"/>
    <property type="evidence" value="ECO:0007669"/>
    <property type="project" value="InterPro"/>
</dbReference>
<dbReference type="FunFam" id="3.90.550.10:FF:000030">
    <property type="entry name" value="Glucose-1-phosphate adenylyltransferase"/>
    <property type="match status" value="1"/>
</dbReference>
<sequence>MITGMNISSVTIKPNARLAKPSQGSLRYGENGIWGERIRGSLNNNNVWVKKVVKGVSRAKPAVVFALLTSNNTKETLRQTLQVPQFHRRRADPKNVAAIILGGGAGTQLFPLTRRAATPAVPVGGCYRLIDIPMSNCINSGINKIFVLTQFNSASLNRHIARTYFGNGINFGDGFVEVLAATQTQGEAGMKWFQGTADAVRQFTWVFEDAKNRNIENILILSGDHLYRMDYMDFVQSHIDRNADITISCAAVDDRRASDYGLVKVDSRGRISQFAEKPSGADLKAMQADTTLLGLSKQDAMTSPYIASMGVYAFKTEILLKLLRWRYPTSNDFGSEIIPAAVKEHDVQAYLFSDYWEDIGTIKTFYDANLALTDKIPKFEFYDPKTPFFTSPRFLPPTKIDKCRIVDAIISHGCFLRECSVEHSIVGERSRLDYGVELKDTIMMGADYYQTESEIASLLAEGKVPIGIGQNTKTRNCIIDKNAKIGKDVIIMNRDGVEEADRPEEGFHIRSGITIVVEKAAIKDGTVI</sequence>
<dbReference type="SUPFAM" id="SSF51161">
    <property type="entry name" value="Trimeric LpxA-like enzymes"/>
    <property type="match status" value="1"/>
</dbReference>
<dbReference type="Proteomes" id="UP000525078">
    <property type="component" value="Unassembled WGS sequence"/>
</dbReference>
<evidence type="ECO:0000256" key="1">
    <source>
        <dbReference type="ARBA" id="ARBA00000956"/>
    </source>
</evidence>
<evidence type="ECO:0000313" key="20">
    <source>
        <dbReference type="Proteomes" id="UP000583929"/>
    </source>
</evidence>
<comment type="subunit">
    <text evidence="6 15">Heterotetramer.</text>
</comment>
<keyword evidence="8 15" id="KW-0150">Chloroplast</keyword>
<comment type="function">
    <text evidence="2 15">This protein plays a role in synthesis of starch. It catalyzes the synthesis of the activated glycosyl donor, ADP-glucose from Glc-1-P and ATP.</text>
</comment>
<dbReference type="NCBIfam" id="TIGR02091">
    <property type="entry name" value="glgC"/>
    <property type="match status" value="1"/>
</dbReference>
<evidence type="ECO:0000256" key="6">
    <source>
        <dbReference type="ARBA" id="ARBA00011680"/>
    </source>
</evidence>
<name>A0A7J6DZY6_CANSA</name>
<protein>
    <recommendedName>
        <fullName evidence="7 15">Glucose-1-phosphate adenylyltransferase</fullName>
        <ecNumber evidence="7 15">2.7.7.27</ecNumber>
    </recommendedName>
    <alternativeName>
        <fullName evidence="15">ADP-glucose pyrophosphorylase</fullName>
    </alternativeName>
</protein>
<dbReference type="InterPro" id="IPR005835">
    <property type="entry name" value="NTP_transferase_dom"/>
</dbReference>
<dbReference type="GO" id="GO:0019252">
    <property type="term" value="P:starch biosynthetic process"/>
    <property type="evidence" value="ECO:0007669"/>
    <property type="project" value="UniProtKB-UniPathway"/>
</dbReference>
<evidence type="ECO:0000256" key="12">
    <source>
        <dbReference type="ARBA" id="ARBA00022741"/>
    </source>
</evidence>
<comment type="pathway">
    <text evidence="4 15">Glycan biosynthesis; starch biosynthesis.</text>
</comment>
<dbReference type="NCBIfam" id="NF002772">
    <property type="entry name" value="PRK02862.1"/>
    <property type="match status" value="1"/>
</dbReference>
<dbReference type="InterPro" id="IPR011831">
    <property type="entry name" value="ADP-Glc_PPase"/>
</dbReference>
<dbReference type="AlphaFoldDB" id="A0A7J6DZY6"/>
<evidence type="ECO:0000256" key="3">
    <source>
        <dbReference type="ARBA" id="ARBA00004229"/>
    </source>
</evidence>
<dbReference type="EC" id="2.7.7.27" evidence="7 15"/>
<dbReference type="PANTHER" id="PTHR43523">
    <property type="entry name" value="GLUCOSE-1-PHOSPHATE ADENYLYLTRANSFERASE-RELATED"/>
    <property type="match status" value="1"/>
</dbReference>
<evidence type="ECO:0000256" key="11">
    <source>
        <dbReference type="ARBA" id="ARBA00022695"/>
    </source>
</evidence>
<dbReference type="InterPro" id="IPR011004">
    <property type="entry name" value="Trimer_LpxA-like_sf"/>
</dbReference>
<evidence type="ECO:0000256" key="5">
    <source>
        <dbReference type="ARBA" id="ARBA00010443"/>
    </source>
</evidence>
<evidence type="ECO:0000256" key="2">
    <source>
        <dbReference type="ARBA" id="ARBA00002231"/>
    </source>
</evidence>
<evidence type="ECO:0000256" key="8">
    <source>
        <dbReference type="ARBA" id="ARBA00022528"/>
    </source>
</evidence>
<dbReference type="GO" id="GO:0008878">
    <property type="term" value="F:glucose-1-phosphate adenylyltransferase activity"/>
    <property type="evidence" value="ECO:0007669"/>
    <property type="project" value="UniProtKB-EC"/>
</dbReference>
<dbReference type="OMA" id="FFNDYWE"/>
<evidence type="ECO:0000256" key="7">
    <source>
        <dbReference type="ARBA" id="ARBA00012460"/>
    </source>
</evidence>
<gene>
    <name evidence="17" type="ORF">F8388_012178</name>
    <name evidence="18" type="ORF">G4B88_025261</name>
</gene>
<dbReference type="OrthoDB" id="1733332at2759"/>
<organism evidence="17 19">
    <name type="scientific">Cannabis sativa</name>
    <name type="common">Hemp</name>
    <name type="synonym">Marijuana</name>
    <dbReference type="NCBI Taxonomy" id="3483"/>
    <lineage>
        <taxon>Eukaryota</taxon>
        <taxon>Viridiplantae</taxon>
        <taxon>Streptophyta</taxon>
        <taxon>Embryophyta</taxon>
        <taxon>Tracheophyta</taxon>
        <taxon>Spermatophyta</taxon>
        <taxon>Magnoliopsida</taxon>
        <taxon>eudicotyledons</taxon>
        <taxon>Gunneridae</taxon>
        <taxon>Pentapetalae</taxon>
        <taxon>rosids</taxon>
        <taxon>fabids</taxon>
        <taxon>Rosales</taxon>
        <taxon>Cannabaceae</taxon>
        <taxon>Cannabis</taxon>
    </lineage>
</organism>
<dbReference type="SUPFAM" id="SSF53448">
    <property type="entry name" value="Nucleotide-diphospho-sugar transferases"/>
    <property type="match status" value="1"/>
</dbReference>
<evidence type="ECO:0000313" key="19">
    <source>
        <dbReference type="Proteomes" id="UP000525078"/>
    </source>
</evidence>
<keyword evidence="13 15" id="KW-0067">ATP-binding</keyword>
<evidence type="ECO:0000256" key="15">
    <source>
        <dbReference type="RuleBase" id="RU362093"/>
    </source>
</evidence>
<dbReference type="Pfam" id="PF00483">
    <property type="entry name" value="NTP_transferase"/>
    <property type="match status" value="1"/>
</dbReference>
<dbReference type="PROSITE" id="PS00809">
    <property type="entry name" value="ADP_GLC_PYROPHOSPH_2"/>
    <property type="match status" value="1"/>
</dbReference>
<dbReference type="Pfam" id="PF25247">
    <property type="entry name" value="LbH_GLGC"/>
    <property type="match status" value="1"/>
</dbReference>
<dbReference type="FunFam" id="2.160.10.10:FF:000010">
    <property type="entry name" value="Glucose-1-phosphate adenylyltransferase"/>
    <property type="match status" value="1"/>
</dbReference>